<sequence length="152" mass="16985">MLILYYSNSGTTARAAQHIQAKTNGKLIELDINPAYPTEYDLVTEISKQQIDSDTHPQITNLPDLTDEKTIFIGFPIWYQRPPMFVNTFFEQSDLKGKTVIPFATSMSTPMSANTAFLEEMAENSGATLQAGFLANSNDTIDHYLSDRALLK</sequence>
<dbReference type="SUPFAM" id="SSF52218">
    <property type="entry name" value="Flavoproteins"/>
    <property type="match status" value="1"/>
</dbReference>
<dbReference type="Pfam" id="PF12682">
    <property type="entry name" value="Flavodoxin_4"/>
    <property type="match status" value="1"/>
</dbReference>
<keyword evidence="3" id="KW-1185">Reference proteome</keyword>
<dbReference type="RefSeq" id="WP_125685227.1">
    <property type="nucleotide sequence ID" value="NZ_JBHSSI010000025.1"/>
</dbReference>
<dbReference type="EMBL" id="JBHSSI010000025">
    <property type="protein sequence ID" value="MFC6260048.1"/>
    <property type="molecule type" value="Genomic_DNA"/>
</dbReference>
<accession>A0ABW1TGY4</accession>
<evidence type="ECO:0000313" key="2">
    <source>
        <dbReference type="EMBL" id="MFC6260048.1"/>
    </source>
</evidence>
<dbReference type="PANTHER" id="PTHR39201:SF1">
    <property type="entry name" value="FLAVODOXIN-LIKE DOMAIN-CONTAINING PROTEIN"/>
    <property type="match status" value="1"/>
</dbReference>
<proteinExistence type="predicted"/>
<feature type="domain" description="Flavodoxin-like" evidence="1">
    <location>
        <begin position="2"/>
        <end position="139"/>
    </location>
</feature>
<dbReference type="Gene3D" id="3.40.50.360">
    <property type="match status" value="1"/>
</dbReference>
<dbReference type="InterPro" id="IPR029039">
    <property type="entry name" value="Flavoprotein-like_sf"/>
</dbReference>
<evidence type="ECO:0000259" key="1">
    <source>
        <dbReference type="Pfam" id="PF12682"/>
    </source>
</evidence>
<dbReference type="PANTHER" id="PTHR39201">
    <property type="entry name" value="EXPORTED PROTEIN-RELATED"/>
    <property type="match status" value="1"/>
</dbReference>
<reference evidence="3" key="1">
    <citation type="journal article" date="2019" name="Int. J. Syst. Evol. Microbiol.">
        <title>The Global Catalogue of Microorganisms (GCM) 10K type strain sequencing project: providing services to taxonomists for standard genome sequencing and annotation.</title>
        <authorList>
            <consortium name="The Broad Institute Genomics Platform"/>
            <consortium name="The Broad Institute Genome Sequencing Center for Infectious Disease"/>
            <person name="Wu L."/>
            <person name="Ma J."/>
        </authorList>
    </citation>
    <scope>NUCLEOTIDE SEQUENCE [LARGE SCALE GENOMIC DNA]</scope>
    <source>
        <strain evidence="3">CCM 8908</strain>
    </source>
</reference>
<name>A0ABW1TGY4_9LACO</name>
<protein>
    <submittedName>
        <fullName evidence="2">Flavodoxin</fullName>
    </submittedName>
</protein>
<dbReference type="Proteomes" id="UP001596283">
    <property type="component" value="Unassembled WGS sequence"/>
</dbReference>
<comment type="caution">
    <text evidence="2">The sequence shown here is derived from an EMBL/GenBank/DDBJ whole genome shotgun (WGS) entry which is preliminary data.</text>
</comment>
<dbReference type="InterPro" id="IPR008254">
    <property type="entry name" value="Flavodoxin/NO_synth"/>
</dbReference>
<organism evidence="2 3">
    <name type="scientific">Levilactobacillus fujinensis</name>
    <dbReference type="NCBI Taxonomy" id="2486024"/>
    <lineage>
        <taxon>Bacteria</taxon>
        <taxon>Bacillati</taxon>
        <taxon>Bacillota</taxon>
        <taxon>Bacilli</taxon>
        <taxon>Lactobacillales</taxon>
        <taxon>Lactobacillaceae</taxon>
        <taxon>Levilactobacillus</taxon>
    </lineage>
</organism>
<evidence type="ECO:0000313" key="3">
    <source>
        <dbReference type="Proteomes" id="UP001596283"/>
    </source>
</evidence>
<gene>
    <name evidence="2" type="ORF">ACFP1C_03740</name>
</gene>